<reference evidence="2" key="1">
    <citation type="submission" date="2018-01" db="EMBL/GenBank/DDBJ databases">
        <authorList>
            <person name="Kerou L M."/>
        </authorList>
    </citation>
    <scope>NUCLEOTIDE SEQUENCE [LARGE SCALE GENOMIC DNA]</scope>
    <source>
        <strain evidence="2">SCU2</strain>
    </source>
</reference>
<dbReference type="KEGG" id="ncv:NCAV_0958"/>
<sequence>MLIPYSYILYRYTFINPLGSNNMRYTPLVLITILMLSSITSVIADGNSNAGSGSDDVYISYVEIIPSSLIVGDTFKIKAVVVNNSNATITYRGLCESPISAEFDDHVIVEYVPACLGFTINELKPGESVEVIGPSSGIVYKAGSAGLTKAVVTFTYYVGDSVEKVTKEFTFDINDGKNVVVDEQFKLSMNQGARITDGIDLAVRLVDVLEDSRCAEGVYCVRAGSVTILLEVESIYGIMYLELAKGDRGPDTVRIMNYTIRLLDVQPYPKVNEHIEKDEYTVTLIASKSIPMEHAAIKAYSHDGEKMIVVWNEHSKRGFMISNSKLLRLSVEQSKCIDMNYDKCFNAIVVMEDGSKAISVAIDYNDSMEMLVDGKIFIMKRMLVLFNDTHIEYSRIMIGKGEGDGYGSDDGGVDATLVVTHIDGFNESVTAVNHYKYPVRGYRDAMLKLGDGVSNGCTITLKLIGFKVDAEGIEEPKAVFIREVIDRDRCLMHASRQTSLLQ</sequence>
<evidence type="ECO:0000313" key="2">
    <source>
        <dbReference type="Proteomes" id="UP000236248"/>
    </source>
</evidence>
<dbReference type="EMBL" id="LT981265">
    <property type="protein sequence ID" value="SPC34135.1"/>
    <property type="molecule type" value="Genomic_DNA"/>
</dbReference>
<keyword evidence="2" id="KW-1185">Reference proteome</keyword>
<dbReference type="AlphaFoldDB" id="A0A2K5AR77"/>
<protein>
    <submittedName>
        <fullName evidence="1">Uncharacterized protein</fullName>
    </submittedName>
</protein>
<accession>A0A2K5AR77</accession>
<organism evidence="1 2">
    <name type="scientific">Candidatus Nitrosocaldus cavascurensis</name>
    <dbReference type="NCBI Taxonomy" id="2058097"/>
    <lineage>
        <taxon>Archaea</taxon>
        <taxon>Nitrososphaerota</taxon>
        <taxon>Nitrososphaeria</taxon>
        <taxon>Candidatus Nitrosocaldales</taxon>
        <taxon>Candidatus Nitrosocaldaceae</taxon>
        <taxon>Candidatus Nitrosocaldus</taxon>
    </lineage>
</organism>
<evidence type="ECO:0000313" key="1">
    <source>
        <dbReference type="EMBL" id="SPC34135.1"/>
    </source>
</evidence>
<dbReference type="Proteomes" id="UP000236248">
    <property type="component" value="Chromosome NCAV"/>
</dbReference>
<gene>
    <name evidence="1" type="ORF">NCAV_0958</name>
</gene>
<name>A0A2K5AR77_9ARCH</name>
<proteinExistence type="predicted"/>